<reference evidence="5" key="2">
    <citation type="submission" date="2020-06" db="EMBL/GenBank/DDBJ databases">
        <authorList>
            <person name="Ji K."/>
            <person name="Li J."/>
        </authorList>
    </citation>
    <scope>NUCLEOTIDE SEQUENCE</scope>
    <source>
        <strain evidence="5">JKM2019</strain>
        <tissue evidence="5">Whole body</tissue>
    </source>
</reference>
<dbReference type="Proteomes" id="UP000790347">
    <property type="component" value="Unassembled WGS sequence"/>
</dbReference>
<reference evidence="6" key="1">
    <citation type="submission" date="2013-05" db="EMBL/GenBank/DDBJ databases">
        <authorList>
            <person name="Yim A.K.Y."/>
            <person name="Chan T.F."/>
            <person name="Ji K.M."/>
            <person name="Liu X.Y."/>
            <person name="Zhou J.W."/>
            <person name="Li R.Q."/>
            <person name="Yang K.Y."/>
            <person name="Li J."/>
            <person name="Li M."/>
            <person name="Law P.T.W."/>
            <person name="Wu Y.L."/>
            <person name="Cai Z.L."/>
            <person name="Qin H."/>
            <person name="Bao Y."/>
            <person name="Leung R.K.K."/>
            <person name="Ng P.K.S."/>
            <person name="Zou J."/>
            <person name="Zhong X.J."/>
            <person name="Ran P.X."/>
            <person name="Zhong N.S."/>
            <person name="Liu Z.G."/>
            <person name="Tsui S.K.W."/>
        </authorList>
    </citation>
    <scope>NUCLEOTIDE SEQUENCE</scope>
    <source>
        <strain evidence="6">Derf</strain>
        <tissue evidence="6">Whole organism</tissue>
    </source>
</reference>
<sequence>MNARSTAFEFTCLGKRINEIVSAIFHSVIFNRCFGKFQYKQQNSYSIGTLGFEEIICDFIDFTYIRVASVDLAKTVNNQIKIFVDELRALNNQYSNAANPTNQTGRRPASALFNLDIVPESSQQHKKAQRRSLSSLYSTTSATGSISLEFLLKNKSRPFVFDSLVWEVWTLKINCLKDGLNESPFNKTSIEDQLFDKITSIVSIVNQPNAFLPAMPSESELDNVFDTSYSDIQPYNFKISYKVGGKDSNDARTSGSSEKGLGQMLGQPGQERLRKFFEKLSL</sequence>
<dbReference type="PANTHER" id="PTHR13292:SF0">
    <property type="entry name" value="AUTOPHAGY-RELATED PROTEIN 101"/>
    <property type="match status" value="1"/>
</dbReference>
<feature type="region of interest" description="Disordered" evidence="4">
    <location>
        <begin position="246"/>
        <end position="265"/>
    </location>
</feature>
<dbReference type="Proteomes" id="UP000828236">
    <property type="component" value="Unassembled WGS sequence"/>
</dbReference>
<evidence type="ECO:0000256" key="1">
    <source>
        <dbReference type="ARBA" id="ARBA00007130"/>
    </source>
</evidence>
<comment type="caution">
    <text evidence="6">The sequence shown here is derived from an EMBL/GenBank/DDBJ whole genome shotgun (WGS) entry which is preliminary data.</text>
</comment>
<dbReference type="Pfam" id="PF07855">
    <property type="entry name" value="ATG101"/>
    <property type="match status" value="1"/>
</dbReference>
<dbReference type="GO" id="GO:0000407">
    <property type="term" value="C:phagophore assembly site"/>
    <property type="evidence" value="ECO:0007669"/>
    <property type="project" value="TreeGrafter"/>
</dbReference>
<dbReference type="PANTHER" id="PTHR13292">
    <property type="entry name" value="AUTOPHAGY-RELATED PROTEIN 101"/>
    <property type="match status" value="1"/>
</dbReference>
<dbReference type="EMBL" id="SDOV01000001">
    <property type="protein sequence ID" value="KAH7646251.1"/>
    <property type="molecule type" value="Genomic_DNA"/>
</dbReference>
<evidence type="ECO:0000256" key="3">
    <source>
        <dbReference type="ARBA" id="ARBA00023006"/>
    </source>
</evidence>
<comment type="similarity">
    <text evidence="1">Belongs to the ATG101 family.</text>
</comment>
<proteinExistence type="inferred from homology"/>
<dbReference type="GO" id="GO:0019901">
    <property type="term" value="F:protein kinase binding"/>
    <property type="evidence" value="ECO:0007669"/>
    <property type="project" value="TreeGrafter"/>
</dbReference>
<evidence type="ECO:0000313" key="6">
    <source>
        <dbReference type="EMBL" id="KAH9516672.1"/>
    </source>
</evidence>
<dbReference type="GO" id="GO:1990316">
    <property type="term" value="C:Atg1/ULK1 kinase complex"/>
    <property type="evidence" value="ECO:0007669"/>
    <property type="project" value="TreeGrafter"/>
</dbReference>
<dbReference type="GO" id="GO:0000045">
    <property type="term" value="P:autophagosome assembly"/>
    <property type="evidence" value="ECO:0007669"/>
    <property type="project" value="TreeGrafter"/>
</dbReference>
<dbReference type="AlphaFoldDB" id="A0A922L7Y6"/>
<dbReference type="OrthoDB" id="10259639at2759"/>
<evidence type="ECO:0000313" key="7">
    <source>
        <dbReference type="Proteomes" id="UP000790347"/>
    </source>
</evidence>
<dbReference type="EMBL" id="ASGP02000003">
    <property type="protein sequence ID" value="KAH9516672.1"/>
    <property type="molecule type" value="Genomic_DNA"/>
</dbReference>
<protein>
    <recommendedName>
        <fullName evidence="2">Autophagy-related protein 101</fullName>
    </recommendedName>
</protein>
<evidence type="ECO:0000313" key="5">
    <source>
        <dbReference type="EMBL" id="KAH7646251.1"/>
    </source>
</evidence>
<keyword evidence="3" id="KW-0072">Autophagy</keyword>
<gene>
    <name evidence="6" type="ORF">DERF_007398</name>
    <name evidence="5" type="ORF">HUG17_1789</name>
</gene>
<dbReference type="InterPro" id="IPR012445">
    <property type="entry name" value="ATG101"/>
</dbReference>
<accession>A0A922L7Y6</accession>
<name>A0A922L7Y6_DERFA</name>
<keyword evidence="7" id="KW-1185">Reference proteome</keyword>
<evidence type="ECO:0000256" key="4">
    <source>
        <dbReference type="SAM" id="MobiDB-lite"/>
    </source>
</evidence>
<reference evidence="6" key="4">
    <citation type="journal article" date="2022" name="Res Sq">
        <title>Comparative Genomics Reveals Insights into the Divergent Evolution of Astigmatic Mites and Household Pest Adaptations.</title>
        <authorList>
            <person name="Xiong Q."/>
            <person name="Wan A.T.-Y."/>
            <person name="Liu X.-Y."/>
            <person name="Fung C.S.-H."/>
            <person name="Xiao X."/>
            <person name="Malainual N."/>
            <person name="Hou J."/>
            <person name="Wang L."/>
            <person name="Wang M."/>
            <person name="Yang K."/>
            <person name="Cui Y."/>
            <person name="Leung E."/>
            <person name="Nong W."/>
            <person name="Shin S.-K."/>
            <person name="Au S."/>
            <person name="Jeong K.Y."/>
            <person name="Chew F.T."/>
            <person name="Hui J."/>
            <person name="Leung T.F."/>
            <person name="Tungtrongchitr A."/>
            <person name="Zhong N."/>
            <person name="Liu Z."/>
            <person name="Tsui S."/>
        </authorList>
    </citation>
    <scope>NUCLEOTIDE SEQUENCE</scope>
    <source>
        <strain evidence="6">Derf</strain>
        <tissue evidence="6">Whole organism</tissue>
    </source>
</reference>
<reference evidence="5" key="3">
    <citation type="journal article" date="2021" name="World Allergy Organ. J.">
        <title>Chromosome-level assembly of Dermatophagoides farinae genome and transcriptome reveals two novel allergens Der f 37 and Der f 39.</title>
        <authorList>
            <person name="Chen J."/>
            <person name="Cai Z."/>
            <person name="Fan D."/>
            <person name="Hu J."/>
            <person name="Hou Y."/>
            <person name="He Y."/>
            <person name="Zhang Z."/>
            <person name="Zhao Z."/>
            <person name="Gao P."/>
            <person name="Hu W."/>
            <person name="Sun J."/>
            <person name="Li J."/>
            <person name="Ji K."/>
        </authorList>
    </citation>
    <scope>NUCLEOTIDE SEQUENCE</scope>
    <source>
        <strain evidence="5">JKM2019</strain>
    </source>
</reference>
<evidence type="ECO:0000256" key="2">
    <source>
        <dbReference type="ARBA" id="ARBA00018874"/>
    </source>
</evidence>
<organism evidence="6 7">
    <name type="scientific">Dermatophagoides farinae</name>
    <name type="common">American house dust mite</name>
    <dbReference type="NCBI Taxonomy" id="6954"/>
    <lineage>
        <taxon>Eukaryota</taxon>
        <taxon>Metazoa</taxon>
        <taxon>Ecdysozoa</taxon>
        <taxon>Arthropoda</taxon>
        <taxon>Chelicerata</taxon>
        <taxon>Arachnida</taxon>
        <taxon>Acari</taxon>
        <taxon>Acariformes</taxon>
        <taxon>Sarcoptiformes</taxon>
        <taxon>Astigmata</taxon>
        <taxon>Psoroptidia</taxon>
        <taxon>Analgoidea</taxon>
        <taxon>Pyroglyphidae</taxon>
        <taxon>Dermatophagoidinae</taxon>
        <taxon>Dermatophagoides</taxon>
    </lineage>
</organism>